<keyword evidence="2" id="KW-0479">Metal-binding</keyword>
<feature type="compositionally biased region" description="Polar residues" evidence="4">
    <location>
        <begin position="217"/>
        <end position="230"/>
    </location>
</feature>
<evidence type="ECO:0000256" key="2">
    <source>
        <dbReference type="ARBA" id="ARBA00022723"/>
    </source>
</evidence>
<reference evidence="5" key="1">
    <citation type="journal article" date="2023" name="Genome Biol. Evol.">
        <title>First Whole Genome Sequence and Flow Cytometry Genome Size Data for the Lichen-Forming Fungus Ramalina farinacea (Ascomycota).</title>
        <authorList>
            <person name="Llewellyn T."/>
            <person name="Mian S."/>
            <person name="Hill R."/>
            <person name="Leitch I.J."/>
            <person name="Gaya E."/>
        </authorList>
    </citation>
    <scope>NUCLEOTIDE SEQUENCE</scope>
    <source>
        <strain evidence="5">LIQ254RAFAR</strain>
    </source>
</reference>
<dbReference type="GO" id="GO:0046872">
    <property type="term" value="F:metal ion binding"/>
    <property type="evidence" value="ECO:0007669"/>
    <property type="project" value="UniProtKB-KW"/>
</dbReference>
<keyword evidence="3" id="KW-0460">Magnesium</keyword>
<dbReference type="EMBL" id="JAPUFD010000026">
    <property type="protein sequence ID" value="MDI1493378.1"/>
    <property type="molecule type" value="Genomic_DNA"/>
</dbReference>
<evidence type="ECO:0000313" key="5">
    <source>
        <dbReference type="EMBL" id="MDI1493378.1"/>
    </source>
</evidence>
<keyword evidence="6" id="KW-1185">Reference proteome</keyword>
<organism evidence="5 6">
    <name type="scientific">Ramalina farinacea</name>
    <dbReference type="NCBI Taxonomy" id="258253"/>
    <lineage>
        <taxon>Eukaryota</taxon>
        <taxon>Fungi</taxon>
        <taxon>Dikarya</taxon>
        <taxon>Ascomycota</taxon>
        <taxon>Pezizomycotina</taxon>
        <taxon>Lecanoromycetes</taxon>
        <taxon>OSLEUM clade</taxon>
        <taxon>Lecanoromycetidae</taxon>
        <taxon>Lecanorales</taxon>
        <taxon>Lecanorineae</taxon>
        <taxon>Ramalinaceae</taxon>
        <taxon>Ramalina</taxon>
    </lineage>
</organism>
<proteinExistence type="predicted"/>
<dbReference type="GO" id="GO:0043386">
    <property type="term" value="P:mycotoxin biosynthetic process"/>
    <property type="evidence" value="ECO:0007669"/>
    <property type="project" value="UniProtKB-ARBA"/>
</dbReference>
<protein>
    <submittedName>
        <fullName evidence="5">Uncharacterized protein</fullName>
    </submittedName>
</protein>
<dbReference type="SFLD" id="SFLDS00005">
    <property type="entry name" value="Isoprenoid_Synthase_Type_I"/>
    <property type="match status" value="1"/>
</dbReference>
<dbReference type="PANTHER" id="PTHR12001">
    <property type="entry name" value="GERANYLGERANYL PYROPHOSPHATE SYNTHASE"/>
    <property type="match status" value="1"/>
</dbReference>
<dbReference type="PANTHER" id="PTHR12001:SF72">
    <property type="entry name" value="THIJ_PFPI FAMILY PROTEIN (AFU_ORTHOLOGUE AFUA_3G01210)-RELATED"/>
    <property type="match status" value="1"/>
</dbReference>
<dbReference type="SUPFAM" id="SSF48576">
    <property type="entry name" value="Terpenoid synthases"/>
    <property type="match status" value="2"/>
</dbReference>
<dbReference type="GO" id="GO:0008299">
    <property type="term" value="P:isoprenoid biosynthetic process"/>
    <property type="evidence" value="ECO:0007669"/>
    <property type="project" value="InterPro"/>
</dbReference>
<evidence type="ECO:0000256" key="1">
    <source>
        <dbReference type="ARBA" id="ARBA00022679"/>
    </source>
</evidence>
<evidence type="ECO:0000256" key="4">
    <source>
        <dbReference type="SAM" id="MobiDB-lite"/>
    </source>
</evidence>
<dbReference type="Gene3D" id="1.10.600.10">
    <property type="entry name" value="Farnesyl Diphosphate Synthase"/>
    <property type="match status" value="2"/>
</dbReference>
<keyword evidence="1" id="KW-0808">Transferase</keyword>
<dbReference type="PROSITE" id="PS00444">
    <property type="entry name" value="POLYPRENYL_SYNTHASE_2"/>
    <property type="match status" value="1"/>
</dbReference>
<name>A0AA43QVJ7_9LECA</name>
<dbReference type="GO" id="GO:0046165">
    <property type="term" value="P:alcohol biosynthetic process"/>
    <property type="evidence" value="ECO:0007669"/>
    <property type="project" value="UniProtKB-ARBA"/>
</dbReference>
<dbReference type="InterPro" id="IPR033749">
    <property type="entry name" value="Polyprenyl_synt_CS"/>
</dbReference>
<dbReference type="Proteomes" id="UP001161017">
    <property type="component" value="Unassembled WGS sequence"/>
</dbReference>
<dbReference type="InterPro" id="IPR008949">
    <property type="entry name" value="Isoprenoid_synthase_dom_sf"/>
</dbReference>
<dbReference type="AlphaFoldDB" id="A0AA43QVJ7"/>
<dbReference type="GO" id="GO:0004659">
    <property type="term" value="F:prenyltransferase activity"/>
    <property type="evidence" value="ECO:0007669"/>
    <property type="project" value="InterPro"/>
</dbReference>
<feature type="region of interest" description="Disordered" evidence="4">
    <location>
        <begin position="128"/>
        <end position="230"/>
    </location>
</feature>
<comment type="caution">
    <text evidence="5">The sequence shown here is derived from an EMBL/GenBank/DDBJ whole genome shotgun (WGS) entry which is preliminary data.</text>
</comment>
<feature type="compositionally biased region" description="Basic and acidic residues" evidence="4">
    <location>
        <begin position="167"/>
        <end position="178"/>
    </location>
</feature>
<dbReference type="Pfam" id="PF19086">
    <property type="entry name" value="Terpene_syn_C_2"/>
    <property type="match status" value="1"/>
</dbReference>
<accession>A0AA43QVJ7</accession>
<sequence>MPVCEQLCRSAWVTASLTNDLFSWPKEREAAIKAGQADVVNAIWVIMGEHKISEDDAKALCRKKIKENVAEYVHVVEKNKMRTDLSLDLRKYIESLQYSLSGNVVWSLRCPRYHPEILYSKSQREYMTNGIPRPLNGKDDKSHRNESRMEISQRPPSTLGFDSVNGDSERRGTKRPFDDVQLSEISGKPNGKPQFNKTKSSRRLSESTKKPNGIGGSSNQHGQSATHQSNGIEISSSTNLMDDSSTAIQELPDEILTDDLPDLDKEIIMSPFKYLKSLPSKGVREQLVDAMNVWYEVPAEELNIIKRAIGMLHALSLMLDDLEDHSPLRREKPATHTIFGSGQTINSANFQIVQAMSEIRQLDSPECLYLFLEELKCLFVGQSLDLHWTSNLVCPSVKEHLKMVDNKTGGLFRLLARLISARSTTDFKMSDSRLPTLIGRYFQIRDDYQNLVSKDMQKQKGFCEDLDEGKFSLTLIHALQADPKNLVLRNILMQRRVKGHSSHNHKELILGYIARSKSLEYTELAMQKLHTAIEGEIGALEDASGVPNPLIRLMLARLQV</sequence>
<gene>
    <name evidence="5" type="ORF">OHK93_005166</name>
</gene>
<dbReference type="Pfam" id="PF00348">
    <property type="entry name" value="polyprenyl_synt"/>
    <property type="match status" value="1"/>
</dbReference>
<feature type="compositionally biased region" description="Basic and acidic residues" evidence="4">
    <location>
        <begin position="136"/>
        <end position="151"/>
    </location>
</feature>
<dbReference type="InterPro" id="IPR000092">
    <property type="entry name" value="Polyprenyl_synt"/>
</dbReference>
<evidence type="ECO:0000313" key="6">
    <source>
        <dbReference type="Proteomes" id="UP001161017"/>
    </source>
</evidence>
<evidence type="ECO:0000256" key="3">
    <source>
        <dbReference type="ARBA" id="ARBA00022842"/>
    </source>
</evidence>